<dbReference type="Proteomes" id="UP001161691">
    <property type="component" value="Unassembled WGS sequence"/>
</dbReference>
<protein>
    <recommendedName>
        <fullName evidence="4">Helicase XPB/Ssl2 N-terminal domain-containing protein</fullName>
    </recommendedName>
</protein>
<comment type="caution">
    <text evidence="2">The sequence shown here is derived from an EMBL/GenBank/DDBJ whole genome shotgun (WGS) entry which is preliminary data.</text>
</comment>
<feature type="compositionally biased region" description="Basic and acidic residues" evidence="1">
    <location>
        <begin position="471"/>
        <end position="485"/>
    </location>
</feature>
<organism evidence="2 3">
    <name type="scientific">Cohnella hashimotonis</name>
    <dbReference type="NCBI Taxonomy" id="2826895"/>
    <lineage>
        <taxon>Bacteria</taxon>
        <taxon>Bacillati</taxon>
        <taxon>Bacillota</taxon>
        <taxon>Bacilli</taxon>
        <taxon>Bacillales</taxon>
        <taxon>Paenibacillaceae</taxon>
        <taxon>Cohnella</taxon>
    </lineage>
</organism>
<evidence type="ECO:0000256" key="1">
    <source>
        <dbReference type="SAM" id="MobiDB-lite"/>
    </source>
</evidence>
<dbReference type="RefSeq" id="WP_282909302.1">
    <property type="nucleotide sequence ID" value="NZ_JAGRPV010000001.1"/>
</dbReference>
<reference evidence="2" key="1">
    <citation type="submission" date="2023-04" db="EMBL/GenBank/DDBJ databases">
        <title>Comparative genomic analysis of Cohnella hashimotonis sp. nov., isolated from the International Space Station.</title>
        <authorList>
            <person name="Venkateswaran K."/>
            <person name="Simpson A."/>
        </authorList>
    </citation>
    <scope>NUCLEOTIDE SEQUENCE</scope>
    <source>
        <strain evidence="2">F6_2S_P_1</strain>
    </source>
</reference>
<name>A0ABT6THY8_9BACL</name>
<evidence type="ECO:0000313" key="3">
    <source>
        <dbReference type="Proteomes" id="UP001161691"/>
    </source>
</evidence>
<keyword evidence="3" id="KW-1185">Reference proteome</keyword>
<proteinExistence type="predicted"/>
<gene>
    <name evidence="2" type="ORF">KB449_15845</name>
</gene>
<evidence type="ECO:0008006" key="4">
    <source>
        <dbReference type="Google" id="ProtNLM"/>
    </source>
</evidence>
<feature type="region of interest" description="Disordered" evidence="1">
    <location>
        <begin position="446"/>
        <end position="487"/>
    </location>
</feature>
<dbReference type="EMBL" id="JAGRPV010000001">
    <property type="protein sequence ID" value="MDI4646453.1"/>
    <property type="molecule type" value="Genomic_DNA"/>
</dbReference>
<evidence type="ECO:0000313" key="2">
    <source>
        <dbReference type="EMBL" id="MDI4646453.1"/>
    </source>
</evidence>
<sequence length="628" mass="68011">MNTREIVDELPEAALGWLREGPWTAGRLAEGRSLQEVLADPRRSAEWAEAAPPVARDTLALIVKRFGPAPFPEEKLAQEGGKPPFGWTGAELRLAVQLLRRDGIVFAMDRPWGDRLLLLPADTCAVWRRLLLPLRIEPLPEEIWMDGCDAAASPLSHELIAGWSAIRRFGLPLTAKGAPRKQEAAKVASAMRLAPDDIPPQVVPPSWEALPPAVVLALRLGSAIGMLQRRGQSIAAEPDEAAKDWLALPAAEGELRLLERAADCLLPAERPGAWLAAEALRDLLPMRWYLAADIAKALPTEEAASAAEAWIRFLRAAGWMETGSGTEGAALRWIIETDPARLHETQEGSGGYDTYELMPDLEAIVPPEVPPASRWELELLARRLSEDVVAVYRIDADACRRAQTGGISLEQARSALERGSGAPLPGAVDVALRDWFEAALAVQAQPASLPEAAPPSEKPQPQSVGRPDAGVAKERDKRFGERPDNDIFGEGGAADRAIVAEPARVWDARPPTLSNRLYPGAEGVPPGWLRQPAAYHVSTRKELVERAIGWRAGLRLSKGSAWIDFSPERVELCGQGGWRVWGRPFVRTAGSGKPALADSPIVIEAGEIGPLMVSLPDPQRADGARPIT</sequence>
<accession>A0ABT6THY8</accession>